<accession>A0ABM8GVW2</accession>
<feature type="region of interest" description="Disordered" evidence="1">
    <location>
        <begin position="542"/>
        <end position="680"/>
    </location>
</feature>
<feature type="compositionally biased region" description="Basic and acidic residues" evidence="1">
    <location>
        <begin position="624"/>
        <end position="636"/>
    </location>
</feature>
<dbReference type="InterPro" id="IPR006935">
    <property type="entry name" value="Helicase/UvrB_N"/>
</dbReference>
<feature type="compositionally biased region" description="Low complexity" evidence="1">
    <location>
        <begin position="14"/>
        <end position="24"/>
    </location>
</feature>
<reference evidence="4" key="1">
    <citation type="journal article" date="2019" name="Int. J. Syst. Evol. Microbiol.">
        <title>The Global Catalogue of Microorganisms (GCM) 10K type strain sequencing project: providing services to taxonomists for standard genome sequencing and annotation.</title>
        <authorList>
            <consortium name="The Broad Institute Genomics Platform"/>
            <consortium name="The Broad Institute Genome Sequencing Center for Infectious Disease"/>
            <person name="Wu L."/>
            <person name="Ma J."/>
        </authorList>
    </citation>
    <scope>NUCLEOTIDE SEQUENCE [LARGE SCALE GENOMIC DNA]</scope>
    <source>
        <strain evidence="4">NBRC 108728</strain>
    </source>
</reference>
<evidence type="ECO:0000256" key="1">
    <source>
        <dbReference type="SAM" id="MobiDB-lite"/>
    </source>
</evidence>
<feature type="compositionally biased region" description="Low complexity" evidence="1">
    <location>
        <begin position="558"/>
        <end position="606"/>
    </location>
</feature>
<gene>
    <name evidence="3" type="ORF">GCM10025867_47480</name>
</gene>
<dbReference type="InterPro" id="IPR027417">
    <property type="entry name" value="P-loop_NTPase"/>
</dbReference>
<dbReference type="EMBL" id="AP027733">
    <property type="protein sequence ID" value="BDZ52507.1"/>
    <property type="molecule type" value="Genomic_DNA"/>
</dbReference>
<keyword evidence="3" id="KW-0547">Nucleotide-binding</keyword>
<proteinExistence type="predicted"/>
<feature type="compositionally biased region" description="Basic residues" evidence="1">
    <location>
        <begin position="667"/>
        <end position="680"/>
    </location>
</feature>
<keyword evidence="3" id="KW-0347">Helicase</keyword>
<protein>
    <submittedName>
        <fullName evidence="3">Helicase</fullName>
    </submittedName>
</protein>
<organism evidence="3 4">
    <name type="scientific">Frondihabitans sucicola</name>
    <dbReference type="NCBI Taxonomy" id="1268041"/>
    <lineage>
        <taxon>Bacteria</taxon>
        <taxon>Bacillati</taxon>
        <taxon>Actinomycetota</taxon>
        <taxon>Actinomycetes</taxon>
        <taxon>Micrococcales</taxon>
        <taxon>Microbacteriaceae</taxon>
        <taxon>Frondihabitans</taxon>
    </lineage>
</organism>
<evidence type="ECO:0000313" key="4">
    <source>
        <dbReference type="Proteomes" id="UP001321486"/>
    </source>
</evidence>
<keyword evidence="3" id="KW-0378">Hydrolase</keyword>
<evidence type="ECO:0000259" key="2">
    <source>
        <dbReference type="SMART" id="SM00487"/>
    </source>
</evidence>
<dbReference type="GO" id="GO:0004386">
    <property type="term" value="F:helicase activity"/>
    <property type="evidence" value="ECO:0007669"/>
    <property type="project" value="UniProtKB-KW"/>
</dbReference>
<feature type="domain" description="Helicase ATP-binding" evidence="2">
    <location>
        <begin position="114"/>
        <end position="318"/>
    </location>
</feature>
<dbReference type="InterPro" id="IPR014001">
    <property type="entry name" value="Helicase_ATP-bd"/>
</dbReference>
<sequence length="680" mass="75103">MATRKTMTRRPVARKAASTTATRAESPNGPPKPPQADVTLGERVFLLKVPFAERALATYGGAKYLDGYGWTYVGRALPAKLEPYAAPQYSWEEYQMGDLARVGPGSRSTTFQTGDFTLRPDQVEDRDAVIAAHKAGAPEFLIGSDTGVGKTVTAIAALKAMPVRNIVVIAPLSVIASWRMHLKIMGDGGKRWALINYDSAKNLLWKPPAKISKATGKAVNAKRSTLNKSHARDGAPRVAWDVVVTDESHYVSNVVAQRSTAIERVIGNPASASPAFVVRMSATAGANPAQLAYLHRGLAYVSGERVRRAITPEEYVEWCVARGLKVSVDRYDKLSWEPNDRDLKVMNGLLFGERTLQWGLRRVPEDWPEQQRNLVPIEFDADERAAYELAWDEFQQTLSSLGFRRGVIPRKGAEMSVGEKKRLARAAQIRYRQKAGLIRAAQSVEYIKTLLDSGVQVAVNCEYRGTVSAIEEHLRAAKIEPALFLGGDPHREDQRVAFQQGKHQVIIFTPPEAFSLHAGERAVGGNTVPRALFVAEPRWSPRSGLQIEGRTQRNGEASSPTTPSGSERSSRTSSSARSRACATSRPSTATTPAPSSAWASKWASTSRAKRTSQHERDHHRHRRVLPEESRRAERLGMDQPGRHLPSWRDPARHQPDRGAGGTSERRPRSRAHRRPHHPDG</sequence>
<feature type="compositionally biased region" description="Basic residues" evidence="1">
    <location>
        <begin position="607"/>
        <end position="623"/>
    </location>
</feature>
<feature type="region of interest" description="Disordered" evidence="1">
    <location>
        <begin position="1"/>
        <end position="37"/>
    </location>
</feature>
<dbReference type="Gene3D" id="3.40.50.300">
    <property type="entry name" value="P-loop containing nucleotide triphosphate hydrolases"/>
    <property type="match status" value="2"/>
</dbReference>
<evidence type="ECO:0000313" key="3">
    <source>
        <dbReference type="EMBL" id="BDZ52507.1"/>
    </source>
</evidence>
<keyword evidence="3" id="KW-0614">Plasmid</keyword>
<dbReference type="SUPFAM" id="SSF52540">
    <property type="entry name" value="P-loop containing nucleoside triphosphate hydrolases"/>
    <property type="match status" value="1"/>
</dbReference>
<dbReference type="Pfam" id="PF04851">
    <property type="entry name" value="ResIII"/>
    <property type="match status" value="1"/>
</dbReference>
<keyword evidence="4" id="KW-1185">Reference proteome</keyword>
<name>A0ABM8GVW2_9MICO</name>
<dbReference type="Proteomes" id="UP001321486">
    <property type="component" value="Plasmid pNBRC108728a"/>
</dbReference>
<keyword evidence="3" id="KW-0067">ATP-binding</keyword>
<feature type="compositionally biased region" description="Basic residues" evidence="1">
    <location>
        <begin position="1"/>
        <end position="13"/>
    </location>
</feature>
<geneLocation type="plasmid" evidence="3 4">
    <name>pNBRC108728a</name>
</geneLocation>
<dbReference type="SMART" id="SM00487">
    <property type="entry name" value="DEXDc"/>
    <property type="match status" value="1"/>
</dbReference>